<dbReference type="Gene3D" id="1.10.472.80">
    <property type="entry name" value="Ypt/Rab-GAP domain of gyp1p, domain 3"/>
    <property type="match status" value="1"/>
</dbReference>
<dbReference type="InterPro" id="IPR000195">
    <property type="entry name" value="Rab-GAP-TBC_dom"/>
</dbReference>
<dbReference type="AlphaFoldDB" id="A0A0X3PWX2"/>
<evidence type="ECO:0000259" key="2">
    <source>
        <dbReference type="PROSITE" id="PS50086"/>
    </source>
</evidence>
<feature type="compositionally biased region" description="Polar residues" evidence="1">
    <location>
        <begin position="567"/>
        <end position="584"/>
    </location>
</feature>
<dbReference type="EMBL" id="GEEE01007282">
    <property type="protein sequence ID" value="JAP55943.1"/>
    <property type="molecule type" value="Transcribed_RNA"/>
</dbReference>
<dbReference type="GO" id="GO:0031267">
    <property type="term" value="F:small GTPase binding"/>
    <property type="evidence" value="ECO:0007669"/>
    <property type="project" value="TreeGrafter"/>
</dbReference>
<proteinExistence type="predicted"/>
<evidence type="ECO:0000256" key="1">
    <source>
        <dbReference type="SAM" id="MobiDB-lite"/>
    </source>
</evidence>
<dbReference type="PANTHER" id="PTHR47219:SF15">
    <property type="entry name" value="TBC1 DOMAIN FAMILY MEMBER 12 ISOFORM X1"/>
    <property type="match status" value="1"/>
</dbReference>
<feature type="domain" description="Rab-GAP TBC" evidence="2">
    <location>
        <begin position="179"/>
        <end position="462"/>
    </location>
</feature>
<feature type="compositionally biased region" description="Polar residues" evidence="1">
    <location>
        <begin position="535"/>
        <end position="547"/>
    </location>
</feature>
<dbReference type="Gene3D" id="1.10.10.750">
    <property type="entry name" value="Ypt/Rab-GAP domain of gyp1p, domain 1"/>
    <property type="match status" value="1"/>
</dbReference>
<organism evidence="3">
    <name type="scientific">Schistocephalus solidus</name>
    <name type="common">Tapeworm</name>
    <dbReference type="NCBI Taxonomy" id="70667"/>
    <lineage>
        <taxon>Eukaryota</taxon>
        <taxon>Metazoa</taxon>
        <taxon>Spiralia</taxon>
        <taxon>Lophotrochozoa</taxon>
        <taxon>Platyhelminthes</taxon>
        <taxon>Cestoda</taxon>
        <taxon>Eucestoda</taxon>
        <taxon>Diphyllobothriidea</taxon>
        <taxon>Diphyllobothriidae</taxon>
        <taxon>Schistocephalus</taxon>
    </lineage>
</organism>
<dbReference type="SUPFAM" id="SSF47923">
    <property type="entry name" value="Ypt/Rab-GAP domain of gyp1p"/>
    <property type="match status" value="2"/>
</dbReference>
<dbReference type="Gene3D" id="1.10.8.270">
    <property type="entry name" value="putative rabgap domain of human tbc1 domain family member 14 like domains"/>
    <property type="match status" value="1"/>
</dbReference>
<dbReference type="PANTHER" id="PTHR47219">
    <property type="entry name" value="RAB GTPASE-ACTIVATING PROTEIN 1-LIKE"/>
    <property type="match status" value="1"/>
</dbReference>
<name>A0A0X3PWX2_SCHSO</name>
<dbReference type="InterPro" id="IPR050302">
    <property type="entry name" value="Rab_GAP_TBC_domain"/>
</dbReference>
<evidence type="ECO:0000313" key="3">
    <source>
        <dbReference type="EMBL" id="JAP51696.1"/>
    </source>
</evidence>
<feature type="region of interest" description="Disordered" evidence="1">
    <location>
        <begin position="527"/>
        <end position="606"/>
    </location>
</feature>
<dbReference type="SMART" id="SM00164">
    <property type="entry name" value="TBC"/>
    <property type="match status" value="1"/>
</dbReference>
<reference evidence="3" key="1">
    <citation type="submission" date="2016-01" db="EMBL/GenBank/DDBJ databases">
        <title>Reference transcriptome for the parasite Schistocephalus solidus: insights into the molecular evolution of parasitism.</title>
        <authorList>
            <person name="Hebert F.O."/>
            <person name="Grambauer S."/>
            <person name="Barber I."/>
            <person name="Landry C.R."/>
            <person name="Aubin-Horth N."/>
        </authorList>
    </citation>
    <scope>NUCLEOTIDE SEQUENCE</scope>
</reference>
<protein>
    <submittedName>
        <fullName evidence="3">TBC1 domain family member 14</fullName>
    </submittedName>
</protein>
<dbReference type="EMBL" id="GEEE01011529">
    <property type="protein sequence ID" value="JAP51696.1"/>
    <property type="molecule type" value="Transcribed_RNA"/>
</dbReference>
<dbReference type="GO" id="GO:0005096">
    <property type="term" value="F:GTPase activator activity"/>
    <property type="evidence" value="ECO:0007669"/>
    <property type="project" value="TreeGrafter"/>
</dbReference>
<dbReference type="InterPro" id="IPR035969">
    <property type="entry name" value="Rab-GAP_TBC_sf"/>
</dbReference>
<feature type="compositionally biased region" description="Low complexity" evidence="1">
    <location>
        <begin position="590"/>
        <end position="604"/>
    </location>
</feature>
<gene>
    <name evidence="3" type="primary">TBC14</name>
    <name evidence="3" type="ORF">TR156733</name>
</gene>
<sequence length="714" mass="80584">MESPNTRNDRSFTRFVSAPDFVVRPRVSRMNSDPDHDFLDETTANGSNILISRLPSDQPCTPVDRCTGVDLLDFPPARERTLDVAFPSTTFLHIHDRPSVLPKKDPSEAERHRRECERIMIQIKKKQEKVYLRQIEKQGNKLALEARIQDLLKFWRSVVLPNWNLAYWSTRVYQAWWHGLPSAVRSQVWALVIGNPLGITRELFEACLKRSQEDIERMDRERLEVESPTNLPKTCSLSRCTNTVPVLPLPTPHVSAAEANLCSSNTNSLQPISVSVNGGHSSQVSLPQSTPSSPFFAFSTLCPNTASCRDTSLQIIRLDISRTFPQLRLFQADGPYHRDLHDLLAAYVSFQPSVGYLQGMSFIAAILLLVMDDILAAFIAFVSILNRDSFHAFYSLDECEFTAYFSAFDRLLETCLPRLHAHFLACRLDSRLYLFDWLFTIFSRSLPLEANLRVWDLFFRDGESALILAALGIMRMYEEKLLASDFDQLASFLTGPMPADMCPEELAKAMRSFGLRKRTIRLVIAESRHEARATKPTTQPVSSSGEKQASPDVVGSSNPSISSSRSPTLQMQAPPISQNETLPTEKNGEHSTTNASSHSPSSPSFDFERENQILDLSLNGLRLSNGFRRVATIANDLDNIDRASPLESSNRTRCFSEAPEPRSSHNRKTPFFTRLMLLPRQSSMEKWSSLVCSNFPHADIDLPDGMCSKFLFTH</sequence>
<dbReference type="EMBL" id="GEEE01004051">
    <property type="protein sequence ID" value="JAP59174.1"/>
    <property type="molecule type" value="Transcribed_RNA"/>
</dbReference>
<accession>A0A0X3PWX2</accession>
<dbReference type="PROSITE" id="PS50086">
    <property type="entry name" value="TBC_RABGAP"/>
    <property type="match status" value="1"/>
</dbReference>
<feature type="compositionally biased region" description="Low complexity" evidence="1">
    <location>
        <begin position="556"/>
        <end position="566"/>
    </location>
</feature>
<dbReference type="Pfam" id="PF00566">
    <property type="entry name" value="RabGAP-TBC"/>
    <property type="match status" value="1"/>
</dbReference>